<dbReference type="AlphaFoldDB" id="A0A7J7IZ20"/>
<keyword evidence="4" id="KW-1185">Reference proteome</keyword>
<evidence type="ECO:0000313" key="3">
    <source>
        <dbReference type="EMBL" id="KAF6018468.1"/>
    </source>
</evidence>
<proteinExistence type="predicted"/>
<keyword evidence="2" id="KW-0732">Signal</keyword>
<organism evidence="3 4">
    <name type="scientific">Bugula neritina</name>
    <name type="common">Brown bryozoan</name>
    <name type="synonym">Sertularia neritina</name>
    <dbReference type="NCBI Taxonomy" id="10212"/>
    <lineage>
        <taxon>Eukaryota</taxon>
        <taxon>Metazoa</taxon>
        <taxon>Spiralia</taxon>
        <taxon>Lophotrochozoa</taxon>
        <taxon>Bryozoa</taxon>
        <taxon>Gymnolaemata</taxon>
        <taxon>Cheilostomatida</taxon>
        <taxon>Flustrina</taxon>
        <taxon>Buguloidea</taxon>
        <taxon>Bugulidae</taxon>
        <taxon>Bugula</taxon>
    </lineage>
</organism>
<evidence type="ECO:0000313" key="4">
    <source>
        <dbReference type="Proteomes" id="UP000593567"/>
    </source>
</evidence>
<evidence type="ECO:0000256" key="2">
    <source>
        <dbReference type="SAM" id="SignalP"/>
    </source>
</evidence>
<feature type="signal peptide" evidence="2">
    <location>
        <begin position="1"/>
        <end position="22"/>
    </location>
</feature>
<evidence type="ECO:0000256" key="1">
    <source>
        <dbReference type="SAM" id="MobiDB-lite"/>
    </source>
</evidence>
<reference evidence="3" key="1">
    <citation type="submission" date="2020-06" db="EMBL/GenBank/DDBJ databases">
        <title>Draft genome of Bugula neritina, a colonial animal packing powerful symbionts and potential medicines.</title>
        <authorList>
            <person name="Rayko M."/>
        </authorList>
    </citation>
    <scope>NUCLEOTIDE SEQUENCE [LARGE SCALE GENOMIC DNA]</scope>
    <source>
        <strain evidence="3">Kwan_BN1</strain>
    </source>
</reference>
<feature type="chain" id="PRO_5029633330" evidence="2">
    <location>
        <begin position="23"/>
        <end position="186"/>
    </location>
</feature>
<feature type="region of interest" description="Disordered" evidence="1">
    <location>
        <begin position="117"/>
        <end position="139"/>
    </location>
</feature>
<dbReference type="Proteomes" id="UP000593567">
    <property type="component" value="Unassembled WGS sequence"/>
</dbReference>
<comment type="caution">
    <text evidence="3">The sequence shown here is derived from an EMBL/GenBank/DDBJ whole genome shotgun (WGS) entry which is preliminary data.</text>
</comment>
<sequence length="186" mass="19546">MASQSVAISVLVFFLVVCDKRSVEIKQFSWAADQPLNPTKNTDHIQLRKADGYKWRTSSGSNVYEDPDGWSVNKYIYTVTSLTTTLANLLSSTLFSPPNTPATTQTTSAVPASTVISTTASSSETNSTTSEGTTENSPTTAILTSSIMASSTQVSSGSVPSSSHVGTRTTLSANQGSSMSNTVTQA</sequence>
<accession>A0A7J7IZ20</accession>
<dbReference type="EMBL" id="VXIV02003308">
    <property type="protein sequence ID" value="KAF6018468.1"/>
    <property type="molecule type" value="Genomic_DNA"/>
</dbReference>
<protein>
    <submittedName>
        <fullName evidence="3">Uncharacterized protein</fullName>
    </submittedName>
</protein>
<feature type="region of interest" description="Disordered" evidence="1">
    <location>
        <begin position="151"/>
        <end position="186"/>
    </location>
</feature>
<feature type="compositionally biased region" description="Low complexity" evidence="1">
    <location>
        <begin position="151"/>
        <end position="165"/>
    </location>
</feature>
<feature type="compositionally biased region" description="Polar residues" evidence="1">
    <location>
        <begin position="166"/>
        <end position="186"/>
    </location>
</feature>
<gene>
    <name evidence="3" type="ORF">EB796_023224</name>
</gene>
<name>A0A7J7IZ20_BUGNE</name>